<dbReference type="KEGG" id="ajg:KKR91_03725"/>
<dbReference type="AlphaFoldDB" id="A0A975R1Q6"/>
<dbReference type="EMBL" id="CP076022">
    <property type="protein sequence ID" value="QWC10746.1"/>
    <property type="molecule type" value="Genomic_DNA"/>
</dbReference>
<evidence type="ECO:0000256" key="1">
    <source>
        <dbReference type="SAM" id="MobiDB-lite"/>
    </source>
</evidence>
<feature type="region of interest" description="Disordered" evidence="1">
    <location>
        <begin position="13"/>
        <end position="39"/>
    </location>
</feature>
<keyword evidence="3" id="KW-1185">Reference proteome</keyword>
<dbReference type="RefSeq" id="WP_215057271.1">
    <property type="nucleotide sequence ID" value="NZ_CP076022.1"/>
</dbReference>
<evidence type="ECO:0000313" key="2">
    <source>
        <dbReference type="EMBL" id="QWC10746.1"/>
    </source>
</evidence>
<accession>A0A975R1Q6</accession>
<dbReference type="Proteomes" id="UP000676885">
    <property type="component" value="Chromosome"/>
</dbReference>
<gene>
    <name evidence="2" type="ORF">KKR91_03725</name>
</gene>
<name>A0A975R1Q6_9MICC</name>
<organism evidence="2 3">
    <name type="scientific">Arthrobacter jiangjiafuii</name>
    <dbReference type="NCBI Taxonomy" id="2817475"/>
    <lineage>
        <taxon>Bacteria</taxon>
        <taxon>Bacillati</taxon>
        <taxon>Actinomycetota</taxon>
        <taxon>Actinomycetes</taxon>
        <taxon>Micrococcales</taxon>
        <taxon>Micrococcaceae</taxon>
        <taxon>Arthrobacter</taxon>
    </lineage>
</organism>
<evidence type="ECO:0000313" key="3">
    <source>
        <dbReference type="Proteomes" id="UP000676885"/>
    </source>
</evidence>
<reference evidence="2 3" key="1">
    <citation type="submission" date="2021-05" db="EMBL/GenBank/DDBJ databases">
        <title>Novel species in genus Arthrobacter.</title>
        <authorList>
            <person name="Zhang G."/>
        </authorList>
    </citation>
    <scope>NUCLEOTIDE SEQUENCE [LARGE SCALE GENOMIC DNA]</scope>
    <source>
        <strain evidence="3">zg-ZUI227</strain>
    </source>
</reference>
<proteinExistence type="predicted"/>
<sequence>MAMSIELAKAIHRERQAEAATRRRRRAQNEQARKRKTATRELGPKVEWPVFSVRVGHFQFAVFRTVRL</sequence>
<protein>
    <submittedName>
        <fullName evidence="2">Uncharacterized protein</fullName>
    </submittedName>
</protein>